<accession>A0ABS1AKK0</accession>
<organism evidence="2 3">
    <name type="scientific">Acinetobacter lactucae</name>
    <dbReference type="NCBI Taxonomy" id="1785128"/>
    <lineage>
        <taxon>Bacteria</taxon>
        <taxon>Pseudomonadati</taxon>
        <taxon>Pseudomonadota</taxon>
        <taxon>Gammaproteobacteria</taxon>
        <taxon>Moraxellales</taxon>
        <taxon>Moraxellaceae</taxon>
        <taxon>Acinetobacter</taxon>
        <taxon>Acinetobacter calcoaceticus/baumannii complex</taxon>
    </lineage>
</organism>
<comment type="caution">
    <text evidence="2">The sequence shown here is derived from an EMBL/GenBank/DDBJ whole genome shotgun (WGS) entry which is preliminary data.</text>
</comment>
<dbReference type="Proteomes" id="UP000808699">
    <property type="component" value="Unassembled WGS sequence"/>
</dbReference>
<keyword evidence="1" id="KW-1133">Transmembrane helix</keyword>
<evidence type="ECO:0000256" key="1">
    <source>
        <dbReference type="SAM" id="Phobius"/>
    </source>
</evidence>
<keyword evidence="3" id="KW-1185">Reference proteome</keyword>
<evidence type="ECO:0000313" key="3">
    <source>
        <dbReference type="Proteomes" id="UP000808699"/>
    </source>
</evidence>
<evidence type="ECO:0000313" key="2">
    <source>
        <dbReference type="EMBL" id="MBJ8438435.1"/>
    </source>
</evidence>
<gene>
    <name evidence="2" type="ORF">I6M64_14060</name>
</gene>
<keyword evidence="1" id="KW-0812">Transmembrane</keyword>
<sequence>MKLFIKIILSLVAVFLILLILTSSFNLQSKVFKLFYPDWVEVKVYKILDYNVYCSSKPWRRGMDRNARGDIKYQYTYQNATYTSEKEDFLVVYRLKIFENCDEMKAQNVSIFNEIKKNNEIKVFISPDTKKSKILITRKGLSFRNSWMINLMLEIQLIILVLIGLIIYLTVTSKK</sequence>
<name>A0ABS1AKK0_9GAMM</name>
<dbReference type="RefSeq" id="WP_200043898.1">
    <property type="nucleotide sequence ID" value="NZ_JADWNO010000008.1"/>
</dbReference>
<keyword evidence="1" id="KW-0472">Membrane</keyword>
<evidence type="ECO:0008006" key="4">
    <source>
        <dbReference type="Google" id="ProtNLM"/>
    </source>
</evidence>
<dbReference type="EMBL" id="JADWNO010000008">
    <property type="protein sequence ID" value="MBJ8438435.1"/>
    <property type="molecule type" value="Genomic_DNA"/>
</dbReference>
<reference evidence="2 3" key="1">
    <citation type="submission" date="2020-11" db="EMBL/GenBank/DDBJ databases">
        <title>Enhanced detection system for hospital associated transmission using whole genome sequencing surveillance.</title>
        <authorList>
            <person name="Harrison L.H."/>
            <person name="Van Tyne D."/>
            <person name="Marsh J.W."/>
            <person name="Griffith M.P."/>
            <person name="Snyder D.J."/>
            <person name="Cooper V.S."/>
            <person name="Mustapha M."/>
        </authorList>
    </citation>
    <scope>NUCLEOTIDE SEQUENCE [LARGE SCALE GENOMIC DNA]</scope>
    <source>
        <strain evidence="2 3">ACIN00241</strain>
    </source>
</reference>
<proteinExistence type="predicted"/>
<protein>
    <recommendedName>
        <fullName evidence="4">DUF3592 domain-containing protein</fullName>
    </recommendedName>
</protein>
<feature type="transmembrane region" description="Helical" evidence="1">
    <location>
        <begin position="147"/>
        <end position="171"/>
    </location>
</feature>